<evidence type="ECO:0000256" key="1">
    <source>
        <dbReference type="ARBA" id="ARBA00004651"/>
    </source>
</evidence>
<keyword evidence="7 10" id="KW-1133">Transmembrane helix</keyword>
<keyword evidence="5 10" id="KW-0812">Transmembrane</keyword>
<evidence type="ECO:0000256" key="5">
    <source>
        <dbReference type="ARBA" id="ARBA00022692"/>
    </source>
</evidence>
<dbReference type="Pfam" id="PF12792">
    <property type="entry name" value="CSS-motif"/>
    <property type="match status" value="1"/>
</dbReference>
<evidence type="ECO:0000256" key="6">
    <source>
        <dbReference type="ARBA" id="ARBA00022801"/>
    </source>
</evidence>
<dbReference type="OrthoDB" id="675397at2"/>
<evidence type="ECO:0000256" key="3">
    <source>
        <dbReference type="ARBA" id="ARBA00022475"/>
    </source>
</evidence>
<evidence type="ECO:0000256" key="8">
    <source>
        <dbReference type="ARBA" id="ARBA00023136"/>
    </source>
</evidence>
<dbReference type="Pfam" id="PF00563">
    <property type="entry name" value="EAL"/>
    <property type="match status" value="1"/>
</dbReference>
<feature type="domain" description="EAL" evidence="11">
    <location>
        <begin position="256"/>
        <end position="504"/>
    </location>
</feature>
<name>A0A2A7U776_EDWTA</name>
<feature type="transmembrane region" description="Helical" evidence="10">
    <location>
        <begin position="231"/>
        <end position="251"/>
    </location>
</feature>
<evidence type="ECO:0000313" key="12">
    <source>
        <dbReference type="EMBL" id="PEH74215.1"/>
    </source>
</evidence>
<evidence type="ECO:0000256" key="7">
    <source>
        <dbReference type="ARBA" id="ARBA00022989"/>
    </source>
</evidence>
<dbReference type="PANTHER" id="PTHR33121">
    <property type="entry name" value="CYCLIC DI-GMP PHOSPHODIESTERASE PDEF"/>
    <property type="match status" value="1"/>
</dbReference>
<dbReference type="InterPro" id="IPR024744">
    <property type="entry name" value="CSS-motif_dom"/>
</dbReference>
<protein>
    <recommendedName>
        <fullName evidence="2">cyclic-guanylate-specific phosphodiesterase</fullName>
        <ecNumber evidence="2">3.1.4.52</ecNumber>
    </recommendedName>
</protein>
<dbReference type="InterPro" id="IPR050706">
    <property type="entry name" value="Cyclic-di-GMP_PDE-like"/>
</dbReference>
<dbReference type="EC" id="3.1.4.52" evidence="2"/>
<evidence type="ECO:0000256" key="4">
    <source>
        <dbReference type="ARBA" id="ARBA00022636"/>
    </source>
</evidence>
<organism evidence="12 13">
    <name type="scientific">Edwardsiella tarda</name>
    <dbReference type="NCBI Taxonomy" id="636"/>
    <lineage>
        <taxon>Bacteria</taxon>
        <taxon>Pseudomonadati</taxon>
        <taxon>Pseudomonadota</taxon>
        <taxon>Gammaproteobacteria</taxon>
        <taxon>Enterobacterales</taxon>
        <taxon>Hafniaceae</taxon>
        <taxon>Edwardsiella</taxon>
    </lineage>
</organism>
<gene>
    <name evidence="12" type="ORF">CRM76_01270</name>
</gene>
<evidence type="ECO:0000256" key="9">
    <source>
        <dbReference type="ARBA" id="ARBA00034290"/>
    </source>
</evidence>
<dbReference type="PANTHER" id="PTHR33121:SF80">
    <property type="entry name" value="CYCLIC DI-GMP PHOSPHODIESTERASE PDEL"/>
    <property type="match status" value="1"/>
</dbReference>
<dbReference type="SUPFAM" id="SSF141868">
    <property type="entry name" value="EAL domain-like"/>
    <property type="match status" value="1"/>
</dbReference>
<dbReference type="GO" id="GO:0005886">
    <property type="term" value="C:plasma membrane"/>
    <property type="evidence" value="ECO:0007669"/>
    <property type="project" value="UniProtKB-SubCell"/>
</dbReference>
<evidence type="ECO:0000313" key="13">
    <source>
        <dbReference type="Proteomes" id="UP000219788"/>
    </source>
</evidence>
<dbReference type="STRING" id="636.AAW15_07855"/>
<accession>A0A2A7U776</accession>
<comment type="subcellular location">
    <subcellularLocation>
        <location evidence="1">Cell membrane</location>
        <topology evidence="1">Multi-pass membrane protein</topology>
    </subcellularLocation>
</comment>
<proteinExistence type="predicted"/>
<feature type="transmembrane region" description="Helical" evidence="10">
    <location>
        <begin position="14"/>
        <end position="37"/>
    </location>
</feature>
<dbReference type="PROSITE" id="PS50883">
    <property type="entry name" value="EAL"/>
    <property type="match status" value="1"/>
</dbReference>
<dbReference type="InterPro" id="IPR001633">
    <property type="entry name" value="EAL_dom"/>
</dbReference>
<dbReference type="Proteomes" id="UP000219788">
    <property type="component" value="Unassembled WGS sequence"/>
</dbReference>
<keyword evidence="6" id="KW-0378">Hydrolase</keyword>
<dbReference type="CDD" id="cd01948">
    <property type="entry name" value="EAL"/>
    <property type="match status" value="1"/>
</dbReference>
<evidence type="ECO:0000256" key="10">
    <source>
        <dbReference type="SAM" id="Phobius"/>
    </source>
</evidence>
<keyword evidence="3" id="KW-1003">Cell membrane</keyword>
<evidence type="ECO:0000259" key="11">
    <source>
        <dbReference type="PROSITE" id="PS50883"/>
    </source>
</evidence>
<comment type="caution">
    <text evidence="12">The sequence shown here is derived from an EMBL/GenBank/DDBJ whole genome shotgun (WGS) entry which is preliminary data.</text>
</comment>
<keyword evidence="4" id="KW-0973">c-di-GMP</keyword>
<dbReference type="GO" id="GO:0071111">
    <property type="term" value="F:cyclic-guanylate-specific phosphodiesterase activity"/>
    <property type="evidence" value="ECO:0007669"/>
    <property type="project" value="UniProtKB-EC"/>
</dbReference>
<dbReference type="EMBL" id="PDDV01000007">
    <property type="protein sequence ID" value="PEH74215.1"/>
    <property type="molecule type" value="Genomic_DNA"/>
</dbReference>
<keyword evidence="8 10" id="KW-0472">Membrane</keyword>
<evidence type="ECO:0000256" key="2">
    <source>
        <dbReference type="ARBA" id="ARBA00012282"/>
    </source>
</evidence>
<dbReference type="InterPro" id="IPR035919">
    <property type="entry name" value="EAL_sf"/>
</dbReference>
<dbReference type="Gene3D" id="3.20.20.450">
    <property type="entry name" value="EAL domain"/>
    <property type="match status" value="1"/>
</dbReference>
<comment type="catalytic activity">
    <reaction evidence="9">
        <text>3',3'-c-di-GMP + H2O = 5'-phosphoguanylyl(3'-&gt;5')guanosine + H(+)</text>
        <dbReference type="Rhea" id="RHEA:24902"/>
        <dbReference type="ChEBI" id="CHEBI:15377"/>
        <dbReference type="ChEBI" id="CHEBI:15378"/>
        <dbReference type="ChEBI" id="CHEBI:58754"/>
        <dbReference type="ChEBI" id="CHEBI:58805"/>
        <dbReference type="EC" id="3.1.4.52"/>
    </reaction>
</comment>
<reference evidence="13" key="1">
    <citation type="submission" date="2017-09" db="EMBL/GenBank/DDBJ databases">
        <title>FDA dAtabase for Regulatory Grade micrObial Sequences (FDA-ARGOS): Supporting development and validation of Infectious Disease Dx tests.</title>
        <authorList>
            <person name="Goldberg B."/>
            <person name="Campos J."/>
            <person name="Tallon L."/>
            <person name="Sadzewicz L."/>
            <person name="Ott S."/>
            <person name="Zhao X."/>
            <person name="Nagaraj S."/>
            <person name="Vavikolanu K."/>
            <person name="Aluvathingal J."/>
            <person name="Nadendla S."/>
            <person name="Geyer C."/>
            <person name="Sichtig H."/>
        </authorList>
    </citation>
    <scope>NUCLEOTIDE SEQUENCE [LARGE SCALE GENOMIC DNA]</scope>
    <source>
        <strain evidence="13">FDAARGOS_370</strain>
    </source>
</reference>
<dbReference type="AlphaFoldDB" id="A0A2A7U776"/>
<sequence>MSQERVKKVIAKKLLIAFVSGFGVFVILMLCLLIFSIKALYKDTNLKVDFARQHIDGILGHAKTAAQSTSHLLGRTCSESVMNALIHQVTLTPNVRSLELFSKAGGYCTSLYKEVSGVERKKIEQVNGLYLLAGDAATPSLPVLFYSYKTAQGTVLVGVDGYFIANTLRVINTFPRVYFGVSGEILSAEGRVTPKFSRMPQGYHVITSDYGYTIIYIITKRTILTNLIDNYLLGIYLSLLLGLFAMLAVFLRLNRPLSITELIRNGIKNNEFVPYIQPIVDLKTNSVTGGEILIRWLRPGIGMIPPNQFIPAAEDSGLIVPMTRQLILDTREALRGRVSKRIHIGFNISQKYLQHQSIVADCDHFLQAFDTRQLELTLELVERDEFASKSEVKENFERLKGLGVTFALDDFGTGYSTYSYLQKFHVDYIKIDKSFIQMIGLDEISSHIVNNVIELAGSLHLKIIAEGVETEQQEAYLKAHDVLYLQGYRYSQPIPLQAFIRRYL</sequence>
<dbReference type="SMART" id="SM00052">
    <property type="entry name" value="EAL"/>
    <property type="match status" value="1"/>
</dbReference>